<name>A0A4Y3KSL7_9CELL</name>
<keyword evidence="3" id="KW-1185">Reference proteome</keyword>
<sequence>MTEAAGWAGRVMVFLRVAAHVVAVNLLVVAGALVGLVLAGLFPALASGGRLLARAVAGEPSEHLWRDFWSGYRAGFRRHALLGVPFWAVGVLLAVDLAVVQVADGPVAGAMLAGLTLVGAWSAVALAHLFPVTRRSDDGLLATWRYVALAPLLSPLTGLAVLVTLAALAVVAAQLTVLVPLAGLSLPLVLSGWLVDHRLDALDALDATDPAGPRSRSLG</sequence>
<evidence type="ECO:0000313" key="3">
    <source>
        <dbReference type="Proteomes" id="UP000317046"/>
    </source>
</evidence>
<feature type="transmembrane region" description="Helical" evidence="1">
    <location>
        <begin position="144"/>
        <end position="171"/>
    </location>
</feature>
<keyword evidence="1" id="KW-1133">Transmembrane helix</keyword>
<evidence type="ECO:0000256" key="1">
    <source>
        <dbReference type="SAM" id="Phobius"/>
    </source>
</evidence>
<dbReference type="InterPro" id="IPR006938">
    <property type="entry name" value="DUF624"/>
</dbReference>
<dbReference type="AlphaFoldDB" id="A0A4Y3KSL7"/>
<evidence type="ECO:0000313" key="2">
    <source>
        <dbReference type="EMBL" id="GEA86414.1"/>
    </source>
</evidence>
<organism evidence="2 3">
    <name type="scientific">Cellulomonas cellasea</name>
    <dbReference type="NCBI Taxonomy" id="43670"/>
    <lineage>
        <taxon>Bacteria</taxon>
        <taxon>Bacillati</taxon>
        <taxon>Actinomycetota</taxon>
        <taxon>Actinomycetes</taxon>
        <taxon>Micrococcales</taxon>
        <taxon>Cellulomonadaceae</taxon>
        <taxon>Cellulomonas</taxon>
    </lineage>
</organism>
<accession>A0A4Y3KSL7</accession>
<gene>
    <name evidence="2" type="ORF">CCE01nite_03630</name>
</gene>
<evidence type="ECO:0008006" key="4">
    <source>
        <dbReference type="Google" id="ProtNLM"/>
    </source>
</evidence>
<reference evidence="2" key="1">
    <citation type="submission" date="2019-06" db="EMBL/GenBank/DDBJ databases">
        <title>Whole genome shotgun sequence of Cellulomonas cellasea NBRC 3753.</title>
        <authorList>
            <person name="Hosoyama A."/>
            <person name="Uohara A."/>
            <person name="Ohji S."/>
            <person name="Ichikawa N."/>
        </authorList>
    </citation>
    <scope>NUCLEOTIDE SEQUENCE [LARGE SCALE GENOMIC DNA]</scope>
    <source>
        <strain evidence="2">NBRC 3753</strain>
    </source>
</reference>
<protein>
    <recommendedName>
        <fullName evidence="4">DUF624 domain-containing protein</fullName>
    </recommendedName>
</protein>
<keyword evidence="1" id="KW-0472">Membrane</keyword>
<feature type="transmembrane region" description="Helical" evidence="1">
    <location>
        <begin position="17"/>
        <end position="45"/>
    </location>
</feature>
<feature type="transmembrane region" description="Helical" evidence="1">
    <location>
        <begin position="109"/>
        <end position="132"/>
    </location>
</feature>
<dbReference type="RefSeq" id="WP_084142926.1">
    <property type="nucleotide sequence ID" value="NZ_BJLR01000003.1"/>
</dbReference>
<feature type="transmembrane region" description="Helical" evidence="1">
    <location>
        <begin position="177"/>
        <end position="195"/>
    </location>
</feature>
<comment type="caution">
    <text evidence="2">The sequence shown here is derived from an EMBL/GenBank/DDBJ whole genome shotgun (WGS) entry which is preliminary data.</text>
</comment>
<keyword evidence="1" id="KW-0812">Transmembrane</keyword>
<dbReference type="Proteomes" id="UP000317046">
    <property type="component" value="Unassembled WGS sequence"/>
</dbReference>
<proteinExistence type="predicted"/>
<feature type="transmembrane region" description="Helical" evidence="1">
    <location>
        <begin position="80"/>
        <end position="103"/>
    </location>
</feature>
<dbReference type="Pfam" id="PF04854">
    <property type="entry name" value="DUF624"/>
    <property type="match status" value="1"/>
</dbReference>
<dbReference type="EMBL" id="BJLR01000003">
    <property type="protein sequence ID" value="GEA86414.1"/>
    <property type="molecule type" value="Genomic_DNA"/>
</dbReference>